<protein>
    <submittedName>
        <fullName evidence="11">TRAP transporter small permease</fullName>
    </submittedName>
</protein>
<evidence type="ECO:0000256" key="7">
    <source>
        <dbReference type="ARBA" id="ARBA00023136"/>
    </source>
</evidence>
<dbReference type="InterPro" id="IPR055348">
    <property type="entry name" value="DctQ"/>
</dbReference>
<keyword evidence="7 9" id="KW-0472">Membrane</keyword>
<keyword evidence="5 9" id="KW-0812">Transmembrane</keyword>
<evidence type="ECO:0000256" key="8">
    <source>
        <dbReference type="ARBA" id="ARBA00038436"/>
    </source>
</evidence>
<evidence type="ECO:0000313" key="11">
    <source>
        <dbReference type="EMBL" id="MFD0959262.1"/>
    </source>
</evidence>
<sequence>MKRIKWFVDHFEEVISALLLFVIFILLGLTILFRLFGIPTTEMQEITQYSFVLSIFFGISYAAKTNEHIRADIVLSNVSEKVKGWLLLFGNVIWFAFTLALAWYSLPFIENMMKFVQKTPFLEIPFWVLYSFVPLTAVLTAIRIFQTNIWGLWKEMRKG</sequence>
<proteinExistence type="inferred from homology"/>
<comment type="similarity">
    <text evidence="8">Belongs to the TRAP transporter small permease family.</text>
</comment>
<evidence type="ECO:0000313" key="12">
    <source>
        <dbReference type="Proteomes" id="UP001596989"/>
    </source>
</evidence>
<evidence type="ECO:0000256" key="2">
    <source>
        <dbReference type="ARBA" id="ARBA00022448"/>
    </source>
</evidence>
<feature type="transmembrane region" description="Helical" evidence="9">
    <location>
        <begin position="124"/>
        <end position="145"/>
    </location>
</feature>
<dbReference type="Proteomes" id="UP001596989">
    <property type="component" value="Unassembled WGS sequence"/>
</dbReference>
<dbReference type="InterPro" id="IPR007387">
    <property type="entry name" value="TRAP_DctQ"/>
</dbReference>
<keyword evidence="4" id="KW-0997">Cell inner membrane</keyword>
<dbReference type="PANTHER" id="PTHR35011">
    <property type="entry name" value="2,3-DIKETO-L-GULONATE TRAP TRANSPORTER SMALL PERMEASE PROTEIN YIAM"/>
    <property type="match status" value="1"/>
</dbReference>
<keyword evidence="2" id="KW-0813">Transport</keyword>
<evidence type="ECO:0000256" key="4">
    <source>
        <dbReference type="ARBA" id="ARBA00022519"/>
    </source>
</evidence>
<feature type="domain" description="Tripartite ATP-independent periplasmic transporters DctQ component" evidence="10">
    <location>
        <begin position="24"/>
        <end position="153"/>
    </location>
</feature>
<evidence type="ECO:0000256" key="6">
    <source>
        <dbReference type="ARBA" id="ARBA00022989"/>
    </source>
</evidence>
<organism evidence="11 12">
    <name type="scientific">Paenibacillus chungangensis</name>
    <dbReference type="NCBI Taxonomy" id="696535"/>
    <lineage>
        <taxon>Bacteria</taxon>
        <taxon>Bacillati</taxon>
        <taxon>Bacillota</taxon>
        <taxon>Bacilli</taxon>
        <taxon>Bacillales</taxon>
        <taxon>Paenibacillaceae</taxon>
        <taxon>Paenibacillus</taxon>
    </lineage>
</organism>
<feature type="transmembrane region" description="Helical" evidence="9">
    <location>
        <begin position="84"/>
        <end position="104"/>
    </location>
</feature>
<keyword evidence="6 9" id="KW-1133">Transmembrane helix</keyword>
<evidence type="ECO:0000256" key="3">
    <source>
        <dbReference type="ARBA" id="ARBA00022475"/>
    </source>
</evidence>
<name>A0ABW3HNY6_9BACL</name>
<gene>
    <name evidence="11" type="ORF">ACFQ2I_07655</name>
</gene>
<dbReference type="EMBL" id="JBHTJZ010000008">
    <property type="protein sequence ID" value="MFD0959262.1"/>
    <property type="molecule type" value="Genomic_DNA"/>
</dbReference>
<comment type="caution">
    <text evidence="11">The sequence shown here is derived from an EMBL/GenBank/DDBJ whole genome shotgun (WGS) entry which is preliminary data.</text>
</comment>
<evidence type="ECO:0000259" key="10">
    <source>
        <dbReference type="Pfam" id="PF04290"/>
    </source>
</evidence>
<keyword evidence="12" id="KW-1185">Reference proteome</keyword>
<dbReference type="RefSeq" id="WP_377563333.1">
    <property type="nucleotide sequence ID" value="NZ_JBHTJZ010000008.1"/>
</dbReference>
<dbReference type="PANTHER" id="PTHR35011:SF2">
    <property type="entry name" value="2,3-DIKETO-L-GULONATE TRAP TRANSPORTER SMALL PERMEASE PROTEIN YIAM"/>
    <property type="match status" value="1"/>
</dbReference>
<evidence type="ECO:0000256" key="1">
    <source>
        <dbReference type="ARBA" id="ARBA00004429"/>
    </source>
</evidence>
<dbReference type="Pfam" id="PF04290">
    <property type="entry name" value="DctQ"/>
    <property type="match status" value="1"/>
</dbReference>
<comment type="subcellular location">
    <subcellularLocation>
        <location evidence="1">Cell inner membrane</location>
        <topology evidence="1">Multi-pass membrane protein</topology>
    </subcellularLocation>
</comment>
<accession>A0ABW3HNY6</accession>
<feature type="transmembrane region" description="Helical" evidence="9">
    <location>
        <begin position="12"/>
        <end position="34"/>
    </location>
</feature>
<reference evidence="12" key="1">
    <citation type="journal article" date="2019" name="Int. J. Syst. Evol. Microbiol.">
        <title>The Global Catalogue of Microorganisms (GCM) 10K type strain sequencing project: providing services to taxonomists for standard genome sequencing and annotation.</title>
        <authorList>
            <consortium name="The Broad Institute Genomics Platform"/>
            <consortium name="The Broad Institute Genome Sequencing Center for Infectious Disease"/>
            <person name="Wu L."/>
            <person name="Ma J."/>
        </authorList>
    </citation>
    <scope>NUCLEOTIDE SEQUENCE [LARGE SCALE GENOMIC DNA]</scope>
    <source>
        <strain evidence="12">CCUG 59129</strain>
    </source>
</reference>
<keyword evidence="3" id="KW-1003">Cell membrane</keyword>
<evidence type="ECO:0000256" key="5">
    <source>
        <dbReference type="ARBA" id="ARBA00022692"/>
    </source>
</evidence>
<evidence type="ECO:0000256" key="9">
    <source>
        <dbReference type="SAM" id="Phobius"/>
    </source>
</evidence>
<feature type="transmembrane region" description="Helical" evidence="9">
    <location>
        <begin position="46"/>
        <end position="63"/>
    </location>
</feature>